<dbReference type="EMBL" id="DSOK01000079">
    <property type="protein sequence ID" value="HEN14332.1"/>
    <property type="molecule type" value="Genomic_DNA"/>
</dbReference>
<dbReference type="GO" id="GO:0016787">
    <property type="term" value="F:hydrolase activity"/>
    <property type="evidence" value="ECO:0007669"/>
    <property type="project" value="UniProtKB-KW"/>
</dbReference>
<evidence type="ECO:0000256" key="1">
    <source>
        <dbReference type="ARBA" id="ARBA00038310"/>
    </source>
</evidence>
<dbReference type="SUPFAM" id="SSF51556">
    <property type="entry name" value="Metallo-dependent hydrolases"/>
    <property type="match status" value="1"/>
</dbReference>
<proteinExistence type="inferred from homology"/>
<comment type="similarity">
    <text evidence="1">Belongs to the metallo-dependent hydrolases superfamily.</text>
</comment>
<dbReference type="Pfam" id="PF04909">
    <property type="entry name" value="Amidohydro_2"/>
    <property type="match status" value="1"/>
</dbReference>
<feature type="region of interest" description="Disordered" evidence="2">
    <location>
        <begin position="1"/>
        <end position="55"/>
    </location>
</feature>
<dbReference type="PANTHER" id="PTHR43569">
    <property type="entry name" value="AMIDOHYDROLASE"/>
    <property type="match status" value="1"/>
</dbReference>
<dbReference type="InterPro" id="IPR032466">
    <property type="entry name" value="Metal_Hydrolase"/>
</dbReference>
<keyword evidence="4" id="KW-0378">Hydrolase</keyword>
<evidence type="ECO:0000313" key="4">
    <source>
        <dbReference type="EMBL" id="HEN14332.1"/>
    </source>
</evidence>
<feature type="domain" description="Amidohydrolase-related" evidence="3">
    <location>
        <begin position="108"/>
        <end position="383"/>
    </location>
</feature>
<accession>A0A7C2NZA5</accession>
<protein>
    <submittedName>
        <fullName evidence="4">Amidohydrolase</fullName>
    </submittedName>
</protein>
<dbReference type="PANTHER" id="PTHR43569:SF2">
    <property type="entry name" value="AMIDOHYDROLASE-RELATED DOMAIN-CONTAINING PROTEIN"/>
    <property type="match status" value="1"/>
</dbReference>
<evidence type="ECO:0000256" key="2">
    <source>
        <dbReference type="SAM" id="MobiDB-lite"/>
    </source>
</evidence>
<evidence type="ECO:0000259" key="3">
    <source>
        <dbReference type="Pfam" id="PF04909"/>
    </source>
</evidence>
<gene>
    <name evidence="4" type="ORF">ENQ76_02535</name>
</gene>
<dbReference type="Gene3D" id="3.20.20.140">
    <property type="entry name" value="Metal-dependent hydrolases"/>
    <property type="match status" value="1"/>
</dbReference>
<name>A0A7C2NZA5_9PLAN</name>
<dbReference type="InterPro" id="IPR006680">
    <property type="entry name" value="Amidohydro-rel"/>
</dbReference>
<sequence>MCSCARPSSPRGGRGWKLSSSGPSLPVAGRTAKDSRPAGFVNRPEAPGATGGERRNRVHYVKSARLVDRSRPVPSFSLTRRDVLQAGIAALAAPLALRGAEDPPLRIVDTHTHFYDPTRPQGVPWPSPDDKFLYRPVLPDEYRRLAEPLGVMGTVVVEASAWAADNQWVLDLAAKNPFLLGLVGNLPPGTDDFREHFPQLVKQPKWLGIRVNAGPLAKGLDQPAFLADLARLADAGKELDVNGRPDLLPLVDQLATKLPNLRIVINHLANVRIDGPNVPNQWRTELHAAAKHPRVFLKVSALVEGASQGNRKAPTDPAYYEPMLDATWAAFGDDRVIYGSNWPVSARFADYGTVQRIVQQYVRAKQPQALHKFFMVNAQTAYRWPA</sequence>
<dbReference type="AlphaFoldDB" id="A0A7C2NZA5"/>
<comment type="caution">
    <text evidence="4">The sequence shown here is derived from an EMBL/GenBank/DDBJ whole genome shotgun (WGS) entry which is preliminary data.</text>
</comment>
<organism evidence="4">
    <name type="scientific">Schlesneria paludicola</name>
    <dbReference type="NCBI Taxonomy" id="360056"/>
    <lineage>
        <taxon>Bacteria</taxon>
        <taxon>Pseudomonadati</taxon>
        <taxon>Planctomycetota</taxon>
        <taxon>Planctomycetia</taxon>
        <taxon>Planctomycetales</taxon>
        <taxon>Planctomycetaceae</taxon>
        <taxon>Schlesneria</taxon>
    </lineage>
</organism>
<reference evidence="4" key="1">
    <citation type="journal article" date="2020" name="mSystems">
        <title>Genome- and Community-Level Interaction Insights into Carbon Utilization and Element Cycling Functions of Hydrothermarchaeota in Hydrothermal Sediment.</title>
        <authorList>
            <person name="Zhou Z."/>
            <person name="Liu Y."/>
            <person name="Xu W."/>
            <person name="Pan J."/>
            <person name="Luo Z.H."/>
            <person name="Li M."/>
        </authorList>
    </citation>
    <scope>NUCLEOTIDE SEQUENCE [LARGE SCALE GENOMIC DNA]</scope>
    <source>
        <strain evidence="4">SpSt-339</strain>
    </source>
</reference>
<dbReference type="InterPro" id="IPR052350">
    <property type="entry name" value="Metallo-dep_Lactonases"/>
</dbReference>